<reference evidence="10" key="1">
    <citation type="submission" date="2021-03" db="EMBL/GenBank/DDBJ databases">
        <title>Antimicrobial resistance genes in bacteria isolated from Japanese honey, and their potential for conferring macrolide and lincosamide resistance in the American foulbrood pathogen Paenibacillus larvae.</title>
        <authorList>
            <person name="Okamoto M."/>
            <person name="Kumagai M."/>
            <person name="Kanamori H."/>
            <person name="Takamatsu D."/>
        </authorList>
    </citation>
    <scope>NUCLEOTIDE SEQUENCE</scope>
    <source>
        <strain evidence="10">J43TS3</strain>
    </source>
</reference>
<dbReference type="InterPro" id="IPR002410">
    <property type="entry name" value="Peptidase_S33"/>
</dbReference>
<dbReference type="PIRSF" id="PIRSF005539">
    <property type="entry name" value="Pept_S33_TRI_F1"/>
    <property type="match status" value="1"/>
</dbReference>
<keyword evidence="7" id="KW-0645">Protease</keyword>
<dbReference type="PANTHER" id="PTHR43798:SF33">
    <property type="entry name" value="HYDROLASE, PUTATIVE (AFU_ORTHOLOGUE AFUA_2G14860)-RELATED"/>
    <property type="match status" value="1"/>
</dbReference>
<dbReference type="PRINTS" id="PR00793">
    <property type="entry name" value="PROAMNOPTASE"/>
</dbReference>
<sequence>MPITEGFIEVTGGKVWYQKHDNSTNNAPVLILHGGPGSSHWSLQGLKELADVRPVILYDQLGCGKSDRPEDTSLWNIDRFVEEVKQLKDGLGLEEFHILGHSWGTTLAAAYYLKNPEGVQSIVFSSPCLSAPLWAKDQAENIEKLPHQVQSIIKECELNGETESDEYKEAIKVFNNHFVCRLPESERPAFLKEGVNYKNPEIYNIMWGSSEFHVAGNLKSFDCTPDLHKIQVPTLYTCGRFDEATPESTVYFSQLTPNSKYHIFEKSAHMPYIEEPAEYLKIMRSFLSQEQVTITGD</sequence>
<accession>A0A919X6Q4</accession>
<gene>
    <name evidence="10" type="primary">pip_2</name>
    <name evidence="10" type="ORF">J43TS3_04940</name>
</gene>
<feature type="active site" description="Nucleophile" evidence="8">
    <location>
        <position position="102"/>
    </location>
</feature>
<comment type="caution">
    <text evidence="10">The sequence shown here is derived from an EMBL/GenBank/DDBJ whole genome shotgun (WGS) entry which is preliminary data.</text>
</comment>
<dbReference type="GO" id="GO:0004177">
    <property type="term" value="F:aminopeptidase activity"/>
    <property type="evidence" value="ECO:0007669"/>
    <property type="project" value="UniProtKB-KW"/>
</dbReference>
<keyword evidence="11" id="KW-1185">Reference proteome</keyword>
<evidence type="ECO:0000256" key="8">
    <source>
        <dbReference type="PIRSR" id="PIRSR005539-1"/>
    </source>
</evidence>
<evidence type="ECO:0000256" key="2">
    <source>
        <dbReference type="ARBA" id="ARBA00010088"/>
    </source>
</evidence>
<evidence type="ECO:0000256" key="3">
    <source>
        <dbReference type="ARBA" id="ARBA00012568"/>
    </source>
</evidence>
<dbReference type="InterPro" id="IPR005945">
    <property type="entry name" value="Pro_imino_pep"/>
</dbReference>
<evidence type="ECO:0000256" key="1">
    <source>
        <dbReference type="ARBA" id="ARBA00001585"/>
    </source>
</evidence>
<dbReference type="SUPFAM" id="SSF53474">
    <property type="entry name" value="alpha/beta-Hydrolases"/>
    <property type="match status" value="1"/>
</dbReference>
<protein>
    <recommendedName>
        <fullName evidence="4 7">Proline iminopeptidase</fullName>
        <shortName evidence="7">PIP</shortName>
        <ecNumber evidence="3 7">3.4.11.5</ecNumber>
    </recommendedName>
    <alternativeName>
        <fullName evidence="6 7">Prolyl aminopeptidase</fullName>
    </alternativeName>
</protein>
<feature type="active site" description="Proton donor" evidence="8">
    <location>
        <position position="269"/>
    </location>
</feature>
<dbReference type="GO" id="GO:0006508">
    <property type="term" value="P:proteolysis"/>
    <property type="evidence" value="ECO:0007669"/>
    <property type="project" value="UniProtKB-KW"/>
</dbReference>
<evidence type="ECO:0000259" key="9">
    <source>
        <dbReference type="Pfam" id="PF00561"/>
    </source>
</evidence>
<dbReference type="Pfam" id="PF00561">
    <property type="entry name" value="Abhydrolase_1"/>
    <property type="match status" value="1"/>
</dbReference>
<evidence type="ECO:0000256" key="5">
    <source>
        <dbReference type="ARBA" id="ARBA00022801"/>
    </source>
</evidence>
<evidence type="ECO:0000313" key="10">
    <source>
        <dbReference type="EMBL" id="GIO25883.1"/>
    </source>
</evidence>
<dbReference type="EMBL" id="BORP01000001">
    <property type="protein sequence ID" value="GIO25883.1"/>
    <property type="molecule type" value="Genomic_DNA"/>
</dbReference>
<name>A0A919X6Q4_9BACI</name>
<feature type="domain" description="AB hydrolase-1" evidence="9">
    <location>
        <begin position="28"/>
        <end position="276"/>
    </location>
</feature>
<feature type="active site" evidence="8">
    <location>
        <position position="242"/>
    </location>
</feature>
<dbReference type="PANTHER" id="PTHR43798">
    <property type="entry name" value="MONOACYLGLYCEROL LIPASE"/>
    <property type="match status" value="1"/>
</dbReference>
<dbReference type="NCBIfam" id="TIGR01250">
    <property type="entry name" value="pro_imino_pep_2"/>
    <property type="match status" value="1"/>
</dbReference>
<proteinExistence type="inferred from homology"/>
<organism evidence="10 11">
    <name type="scientific">Ornithinibacillus bavariensis</name>
    <dbReference type="NCBI Taxonomy" id="545502"/>
    <lineage>
        <taxon>Bacteria</taxon>
        <taxon>Bacillati</taxon>
        <taxon>Bacillota</taxon>
        <taxon>Bacilli</taxon>
        <taxon>Bacillales</taxon>
        <taxon>Bacillaceae</taxon>
        <taxon>Ornithinibacillus</taxon>
    </lineage>
</organism>
<evidence type="ECO:0000256" key="4">
    <source>
        <dbReference type="ARBA" id="ARBA00021843"/>
    </source>
</evidence>
<dbReference type="AlphaFoldDB" id="A0A919X6Q4"/>
<evidence type="ECO:0000256" key="7">
    <source>
        <dbReference type="PIRNR" id="PIRNR005539"/>
    </source>
</evidence>
<comment type="catalytic activity">
    <reaction evidence="1 7">
        <text>Release of N-terminal proline from a peptide.</text>
        <dbReference type="EC" id="3.4.11.5"/>
    </reaction>
</comment>
<dbReference type="InterPro" id="IPR050266">
    <property type="entry name" value="AB_hydrolase_sf"/>
</dbReference>
<comment type="similarity">
    <text evidence="2 7">Belongs to the peptidase S33 family.</text>
</comment>
<dbReference type="InterPro" id="IPR000073">
    <property type="entry name" value="AB_hydrolase_1"/>
</dbReference>
<comment type="function">
    <text evidence="7">Releases the N-terminal proline from various substrates.</text>
</comment>
<evidence type="ECO:0000256" key="6">
    <source>
        <dbReference type="ARBA" id="ARBA00029605"/>
    </source>
</evidence>
<dbReference type="InterPro" id="IPR029058">
    <property type="entry name" value="AB_hydrolase_fold"/>
</dbReference>
<dbReference type="RefSeq" id="WP_212919390.1">
    <property type="nucleotide sequence ID" value="NZ_BORP01000001.1"/>
</dbReference>
<dbReference type="Gene3D" id="3.40.50.1820">
    <property type="entry name" value="alpha/beta hydrolase"/>
    <property type="match status" value="1"/>
</dbReference>
<evidence type="ECO:0000313" key="11">
    <source>
        <dbReference type="Proteomes" id="UP000676917"/>
    </source>
</evidence>
<dbReference type="EC" id="3.4.11.5" evidence="3 7"/>
<dbReference type="Proteomes" id="UP000676917">
    <property type="component" value="Unassembled WGS sequence"/>
</dbReference>
<keyword evidence="5 7" id="KW-0378">Hydrolase</keyword>
<dbReference type="GO" id="GO:0016020">
    <property type="term" value="C:membrane"/>
    <property type="evidence" value="ECO:0007669"/>
    <property type="project" value="TreeGrafter"/>
</dbReference>
<keyword evidence="7" id="KW-0031">Aminopeptidase</keyword>